<protein>
    <recommendedName>
        <fullName evidence="4">DUF3108 domain-containing protein</fullName>
    </recommendedName>
</protein>
<gene>
    <name evidence="2" type="ORF">SAMN05421647_104212</name>
</gene>
<keyword evidence="1" id="KW-0732">Signal</keyword>
<evidence type="ECO:0008006" key="4">
    <source>
        <dbReference type="Google" id="ProtNLM"/>
    </source>
</evidence>
<feature type="chain" id="PRO_5012478496" description="DUF3108 domain-containing protein" evidence="1">
    <location>
        <begin position="20"/>
        <end position="228"/>
    </location>
</feature>
<organism evidence="2 3">
    <name type="scientific">Marinobacterium stanieri</name>
    <dbReference type="NCBI Taxonomy" id="49186"/>
    <lineage>
        <taxon>Bacteria</taxon>
        <taxon>Pseudomonadati</taxon>
        <taxon>Pseudomonadota</taxon>
        <taxon>Gammaproteobacteria</taxon>
        <taxon>Oceanospirillales</taxon>
        <taxon>Oceanospirillaceae</taxon>
        <taxon>Marinobacterium</taxon>
    </lineage>
</organism>
<dbReference type="AlphaFoldDB" id="A0A1N6SEH8"/>
<dbReference type="Pfam" id="PF19630">
    <property type="entry name" value="DUF6134"/>
    <property type="match status" value="1"/>
</dbReference>
<dbReference type="STRING" id="49186.SAMN05421647_104212"/>
<dbReference type="RefSeq" id="WP_076462802.1">
    <property type="nucleotide sequence ID" value="NZ_FTMN01000004.1"/>
</dbReference>
<name>A0A1N6SEH8_9GAMM</name>
<feature type="signal peptide" evidence="1">
    <location>
        <begin position="1"/>
        <end position="19"/>
    </location>
</feature>
<sequence length="228" mass="26470">MRNLFLAVMLSVLALPVNAIEPLSLYGQEAVYTVERKGKPIGTYQIRFAPWQQEGLQVDVEMQLGFRYLALFEYEFNYRAREYWQGNKRLERMQVQIDDDGEQTEYRFSRKEDGLYRDNAEQGDEYLGDQLLTSNHWHPKVVQQDALINTLTGSVSNLDVTLEADESVTIGSHRVQASRYRLGGELGDTLSWYDQRGRWLGMEFSARDGSRVRIWMEPELYAHAGEDL</sequence>
<dbReference type="InterPro" id="IPR045767">
    <property type="entry name" value="DUF6134"/>
</dbReference>
<dbReference type="EMBL" id="FTMN01000004">
    <property type="protein sequence ID" value="SIQ39366.1"/>
    <property type="molecule type" value="Genomic_DNA"/>
</dbReference>
<accession>A0A1N6SEH8</accession>
<reference evidence="2 3" key="1">
    <citation type="submission" date="2017-01" db="EMBL/GenBank/DDBJ databases">
        <authorList>
            <person name="Mah S.A."/>
            <person name="Swanson W.J."/>
            <person name="Moy G.W."/>
            <person name="Vacquier V.D."/>
        </authorList>
    </citation>
    <scope>NUCLEOTIDE SEQUENCE [LARGE SCALE GENOMIC DNA]</scope>
    <source>
        <strain evidence="2 3">DSM 7027</strain>
    </source>
</reference>
<keyword evidence="3" id="KW-1185">Reference proteome</keyword>
<dbReference type="Proteomes" id="UP000186895">
    <property type="component" value="Unassembled WGS sequence"/>
</dbReference>
<dbReference type="eggNOG" id="COG4731">
    <property type="taxonomic scope" value="Bacteria"/>
</dbReference>
<evidence type="ECO:0000313" key="2">
    <source>
        <dbReference type="EMBL" id="SIQ39366.1"/>
    </source>
</evidence>
<evidence type="ECO:0000313" key="3">
    <source>
        <dbReference type="Proteomes" id="UP000186895"/>
    </source>
</evidence>
<proteinExistence type="predicted"/>
<evidence type="ECO:0000256" key="1">
    <source>
        <dbReference type="SAM" id="SignalP"/>
    </source>
</evidence>